<proteinExistence type="predicted"/>
<dbReference type="OrthoDB" id="882485at2"/>
<dbReference type="RefSeq" id="WP_106932438.1">
    <property type="nucleotide sequence ID" value="NZ_PYFT01000001.1"/>
</dbReference>
<dbReference type="AlphaFoldDB" id="A0A2T2YL89"/>
<gene>
    <name evidence="1" type="ORF">AHMF7605_23540</name>
</gene>
<protein>
    <recommendedName>
        <fullName evidence="3">STAS/SEC14 domain-containing protein</fullName>
    </recommendedName>
</protein>
<dbReference type="EMBL" id="PYFT01000001">
    <property type="protein sequence ID" value="PSR56260.1"/>
    <property type="molecule type" value="Genomic_DNA"/>
</dbReference>
<dbReference type="Proteomes" id="UP000240357">
    <property type="component" value="Unassembled WGS sequence"/>
</dbReference>
<reference evidence="1 2" key="1">
    <citation type="submission" date="2018-03" db="EMBL/GenBank/DDBJ databases">
        <title>Adhaeribacter sp. HMF7605 Genome sequencing and assembly.</title>
        <authorList>
            <person name="Kang H."/>
            <person name="Kang J."/>
            <person name="Cha I."/>
            <person name="Kim H."/>
            <person name="Joh K."/>
        </authorList>
    </citation>
    <scope>NUCLEOTIDE SEQUENCE [LARGE SCALE GENOMIC DNA]</scope>
    <source>
        <strain evidence="1 2">HMF7605</strain>
    </source>
</reference>
<evidence type="ECO:0008006" key="3">
    <source>
        <dbReference type="Google" id="ProtNLM"/>
    </source>
</evidence>
<organism evidence="1 2">
    <name type="scientific">Adhaeribacter arboris</name>
    <dbReference type="NCBI Taxonomy" id="2072846"/>
    <lineage>
        <taxon>Bacteria</taxon>
        <taxon>Pseudomonadati</taxon>
        <taxon>Bacteroidota</taxon>
        <taxon>Cytophagia</taxon>
        <taxon>Cytophagales</taxon>
        <taxon>Hymenobacteraceae</taxon>
        <taxon>Adhaeribacter</taxon>
    </lineage>
</organism>
<evidence type="ECO:0000313" key="2">
    <source>
        <dbReference type="Proteomes" id="UP000240357"/>
    </source>
</evidence>
<name>A0A2T2YL89_9BACT</name>
<sequence>MGKIELKKENGDVFLIAERMPDNSYVLAQWIGIQTLDTVRQGGNHYIKMLQNQPCAKLLNSHAELIGPWTVANDWIVQVWTPKVQALGLRYMAQVLAPGVYGQMSFHQLHQRLSNTWEIKMFDDEPSARDWLLSLP</sequence>
<keyword evidence="2" id="KW-1185">Reference proteome</keyword>
<evidence type="ECO:0000313" key="1">
    <source>
        <dbReference type="EMBL" id="PSR56260.1"/>
    </source>
</evidence>
<accession>A0A2T2YL89</accession>
<comment type="caution">
    <text evidence="1">The sequence shown here is derived from an EMBL/GenBank/DDBJ whole genome shotgun (WGS) entry which is preliminary data.</text>
</comment>